<evidence type="ECO:0000313" key="3">
    <source>
        <dbReference type="EMBL" id="RKP24204.1"/>
    </source>
</evidence>
<reference evidence="4" key="1">
    <citation type="journal article" date="2018" name="Nat. Microbiol.">
        <title>Leveraging single-cell genomics to expand the fungal tree of life.</title>
        <authorList>
            <person name="Ahrendt S.R."/>
            <person name="Quandt C.A."/>
            <person name="Ciobanu D."/>
            <person name="Clum A."/>
            <person name="Salamov A."/>
            <person name="Andreopoulos B."/>
            <person name="Cheng J.F."/>
            <person name="Woyke T."/>
            <person name="Pelin A."/>
            <person name="Henrissat B."/>
            <person name="Reynolds N.K."/>
            <person name="Benny G.L."/>
            <person name="Smith M.E."/>
            <person name="James T.Y."/>
            <person name="Grigoriev I.V."/>
        </authorList>
    </citation>
    <scope>NUCLEOTIDE SEQUENCE [LARGE SCALE GENOMIC DNA]</scope>
    <source>
        <strain evidence="4">Benny S71-1</strain>
    </source>
</reference>
<name>A0A4P9YWB1_9FUNG</name>
<evidence type="ECO:0000313" key="4">
    <source>
        <dbReference type="Proteomes" id="UP000278143"/>
    </source>
</evidence>
<gene>
    <name evidence="3" type="ORF">SYNPS1DRAFT_17508</name>
</gene>
<proteinExistence type="inferred from homology"/>
<dbReference type="PANTHER" id="PTHR23248">
    <property type="entry name" value="PHOSPHOLIPID SCRAMBLASE-RELATED"/>
    <property type="match status" value="1"/>
</dbReference>
<dbReference type="PANTHER" id="PTHR23248:SF9">
    <property type="entry name" value="PHOSPHOLIPID SCRAMBLASE"/>
    <property type="match status" value="1"/>
</dbReference>
<comment type="similarity">
    <text evidence="1 2">Belongs to the phospholipid scramblase family.</text>
</comment>
<dbReference type="Proteomes" id="UP000278143">
    <property type="component" value="Unassembled WGS sequence"/>
</dbReference>
<keyword evidence="4" id="KW-1185">Reference proteome</keyword>
<dbReference type="SUPFAM" id="SSF54518">
    <property type="entry name" value="Tubby C-terminal domain-like"/>
    <property type="match status" value="1"/>
</dbReference>
<evidence type="ECO:0000256" key="2">
    <source>
        <dbReference type="RuleBase" id="RU363116"/>
    </source>
</evidence>
<dbReference type="Pfam" id="PF03803">
    <property type="entry name" value="Scramblase"/>
    <property type="match status" value="1"/>
</dbReference>
<dbReference type="GO" id="GO:0017128">
    <property type="term" value="F:phospholipid scramblase activity"/>
    <property type="evidence" value="ECO:0007669"/>
    <property type="project" value="InterPro"/>
</dbReference>
<evidence type="ECO:0000256" key="1">
    <source>
        <dbReference type="ARBA" id="ARBA00005350"/>
    </source>
</evidence>
<protein>
    <recommendedName>
        <fullName evidence="2">Phospholipid scramblase</fullName>
    </recommendedName>
</protein>
<dbReference type="EMBL" id="KZ990381">
    <property type="protein sequence ID" value="RKP24204.1"/>
    <property type="molecule type" value="Genomic_DNA"/>
</dbReference>
<dbReference type="InterPro" id="IPR005552">
    <property type="entry name" value="Scramblase"/>
</dbReference>
<dbReference type="OrthoDB" id="191150at2759"/>
<organism evidence="3 4">
    <name type="scientific">Syncephalis pseudoplumigaleata</name>
    <dbReference type="NCBI Taxonomy" id="1712513"/>
    <lineage>
        <taxon>Eukaryota</taxon>
        <taxon>Fungi</taxon>
        <taxon>Fungi incertae sedis</taxon>
        <taxon>Zoopagomycota</taxon>
        <taxon>Zoopagomycotina</taxon>
        <taxon>Zoopagomycetes</taxon>
        <taxon>Zoopagales</taxon>
        <taxon>Piptocephalidaceae</taxon>
        <taxon>Syncephalis</taxon>
    </lineage>
</organism>
<dbReference type="GO" id="GO:0005886">
    <property type="term" value="C:plasma membrane"/>
    <property type="evidence" value="ECO:0007669"/>
    <property type="project" value="TreeGrafter"/>
</dbReference>
<sequence length="229" mass="26500">MHYAAALIVRRQLEPLNLFLGFEQANRYSIEDDQGQPVAYLAEEETTFSSAIFRQLLRTHRPFKAVIMDSEGRVMLKLQRPWTWINTHINVLDANDNLLGQVMQQWHLWRRRYELFIDMICAQRHEQFAQIDAGFLAWRFELMDEEGKVMACIDRRFGGFAREIFTDTGQYALFFHPDYLAAYEGHARNQLSMVPLTGDQRAVVLACAIGIDFDYFSRHSHGGMMGGGG</sequence>
<accession>A0A4P9YWB1</accession>
<dbReference type="InterPro" id="IPR025659">
    <property type="entry name" value="Tubby-like_C"/>
</dbReference>
<dbReference type="AlphaFoldDB" id="A0A4P9YWB1"/>